<evidence type="ECO:0000256" key="3">
    <source>
        <dbReference type="ARBA" id="ARBA00006991"/>
    </source>
</evidence>
<protein>
    <submittedName>
        <fullName evidence="16">Zinc finger protein Rlf</fullName>
    </submittedName>
</protein>
<dbReference type="GO" id="GO:0003677">
    <property type="term" value="F:DNA binding"/>
    <property type="evidence" value="ECO:0007669"/>
    <property type="project" value="UniProtKB-KW"/>
</dbReference>
<dbReference type="EMBL" id="KB103029">
    <property type="protein sequence ID" value="ELK34616.1"/>
    <property type="molecule type" value="Genomic_DNA"/>
</dbReference>
<evidence type="ECO:0000256" key="2">
    <source>
        <dbReference type="ARBA" id="ARBA00004123"/>
    </source>
</evidence>
<keyword evidence="12" id="KW-0539">Nucleus</keyword>
<dbReference type="Pfam" id="PF25580">
    <property type="entry name" value="TPR_Rlf"/>
    <property type="match status" value="1"/>
</dbReference>
<dbReference type="Gene3D" id="3.30.160.60">
    <property type="entry name" value="Classic Zinc Finger"/>
    <property type="match status" value="3"/>
</dbReference>
<feature type="domain" description="C2H2-type" evidence="15">
    <location>
        <begin position="520"/>
        <end position="549"/>
    </location>
</feature>
<dbReference type="SUPFAM" id="SSF57667">
    <property type="entry name" value="beta-beta-alpha zinc fingers"/>
    <property type="match status" value="2"/>
</dbReference>
<keyword evidence="8" id="KW-0862">Zinc</keyword>
<evidence type="ECO:0000256" key="13">
    <source>
        <dbReference type="PROSITE-ProRule" id="PRU00042"/>
    </source>
</evidence>
<evidence type="ECO:0000256" key="8">
    <source>
        <dbReference type="ARBA" id="ARBA00022833"/>
    </source>
</evidence>
<feature type="region of interest" description="Disordered" evidence="14">
    <location>
        <begin position="266"/>
        <end position="291"/>
    </location>
</feature>
<dbReference type="InterPro" id="IPR057986">
    <property type="entry name" value="TPR_Rlf/292/654"/>
</dbReference>
<evidence type="ECO:0000256" key="11">
    <source>
        <dbReference type="ARBA" id="ARBA00023163"/>
    </source>
</evidence>
<dbReference type="Proteomes" id="UP000010556">
    <property type="component" value="Unassembled WGS sequence"/>
</dbReference>
<reference evidence="17" key="1">
    <citation type="journal article" date="2013" name="Science">
        <title>Comparative analysis of bat genomes provides insight into the evolution of flight and immunity.</title>
        <authorList>
            <person name="Zhang G."/>
            <person name="Cowled C."/>
            <person name="Shi Z."/>
            <person name="Huang Z."/>
            <person name="Bishop-Lilly K.A."/>
            <person name="Fang X."/>
            <person name="Wynne J.W."/>
            <person name="Xiong Z."/>
            <person name="Baker M.L."/>
            <person name="Zhao W."/>
            <person name="Tachedjian M."/>
            <person name="Zhu Y."/>
            <person name="Zhou P."/>
            <person name="Jiang X."/>
            <person name="Ng J."/>
            <person name="Yang L."/>
            <person name="Wu L."/>
            <person name="Xiao J."/>
            <person name="Feng Y."/>
            <person name="Chen Y."/>
            <person name="Sun X."/>
            <person name="Zhang Y."/>
            <person name="Marsh G.A."/>
            <person name="Crameri G."/>
            <person name="Broder C.C."/>
            <person name="Frey K.G."/>
            <person name="Wang L.F."/>
            <person name="Wang J."/>
        </authorList>
    </citation>
    <scope>NUCLEOTIDE SEQUENCE [LARGE SCALE GENOMIC DNA]</scope>
</reference>
<keyword evidence="6" id="KW-0677">Repeat</keyword>
<evidence type="ECO:0000256" key="14">
    <source>
        <dbReference type="SAM" id="MobiDB-lite"/>
    </source>
</evidence>
<name>L5M8A9_MYODS</name>
<evidence type="ECO:0000256" key="1">
    <source>
        <dbReference type="ARBA" id="ARBA00003767"/>
    </source>
</evidence>
<feature type="domain" description="C2H2-type" evidence="15">
    <location>
        <begin position="491"/>
        <end position="520"/>
    </location>
</feature>
<dbReference type="InterPro" id="IPR036236">
    <property type="entry name" value="Znf_C2H2_sf"/>
</dbReference>
<accession>L5M8A9</accession>
<dbReference type="eggNOG" id="KOG1721">
    <property type="taxonomic scope" value="Eukaryota"/>
</dbReference>
<comment type="similarity">
    <text evidence="3">Belongs to the krueppel C2H2-type zinc-finger protein family.</text>
</comment>
<dbReference type="GO" id="GO:0000981">
    <property type="term" value="F:DNA-binding transcription factor activity, RNA polymerase II-specific"/>
    <property type="evidence" value="ECO:0007669"/>
    <property type="project" value="TreeGrafter"/>
</dbReference>
<dbReference type="SMART" id="SM00355">
    <property type="entry name" value="ZnF_C2H2"/>
    <property type="match status" value="8"/>
</dbReference>
<feature type="compositionally biased region" description="Polar residues" evidence="14">
    <location>
        <begin position="386"/>
        <end position="395"/>
    </location>
</feature>
<evidence type="ECO:0000256" key="12">
    <source>
        <dbReference type="ARBA" id="ARBA00023242"/>
    </source>
</evidence>
<evidence type="ECO:0000256" key="5">
    <source>
        <dbReference type="ARBA" id="ARBA00022723"/>
    </source>
</evidence>
<feature type="compositionally biased region" description="Basic and acidic residues" evidence="14">
    <location>
        <begin position="267"/>
        <end position="289"/>
    </location>
</feature>
<dbReference type="Pfam" id="PF15844">
    <property type="entry name" value="TMCCDC2"/>
    <property type="match status" value="1"/>
</dbReference>
<keyword evidence="5" id="KW-0479">Metal-binding</keyword>
<keyword evidence="4" id="KW-0597">Phosphoprotein</keyword>
<comment type="subcellular location">
    <subcellularLocation>
        <location evidence="2">Nucleus</location>
    </subcellularLocation>
</comment>
<feature type="domain" description="C2H2-type" evidence="15">
    <location>
        <begin position="420"/>
        <end position="450"/>
    </location>
</feature>
<dbReference type="InterPro" id="IPR013087">
    <property type="entry name" value="Znf_C2H2_type"/>
</dbReference>
<feature type="domain" description="C2H2-type" evidence="15">
    <location>
        <begin position="695"/>
        <end position="720"/>
    </location>
</feature>
<comment type="function">
    <text evidence="1">May be involved in transcriptional regulation.</text>
</comment>
<dbReference type="InterPro" id="IPR031697">
    <property type="entry name" value="TMCCDC2"/>
</dbReference>
<keyword evidence="10" id="KW-0238">DNA-binding</keyword>
<feature type="non-terminal residue" evidence="16">
    <location>
        <position position="1"/>
    </location>
</feature>
<keyword evidence="17" id="KW-1185">Reference proteome</keyword>
<proteinExistence type="inferred from homology"/>
<feature type="region of interest" description="Disordered" evidence="14">
    <location>
        <begin position="373"/>
        <end position="399"/>
    </location>
</feature>
<dbReference type="Pfam" id="PF25420">
    <property type="entry name" value="zf-C2H2_ZN292"/>
    <property type="match status" value="1"/>
</dbReference>
<evidence type="ECO:0000256" key="10">
    <source>
        <dbReference type="ARBA" id="ARBA00023125"/>
    </source>
</evidence>
<evidence type="ECO:0000313" key="17">
    <source>
        <dbReference type="Proteomes" id="UP000010556"/>
    </source>
</evidence>
<dbReference type="PROSITE" id="PS00028">
    <property type="entry name" value="ZINC_FINGER_C2H2_1"/>
    <property type="match status" value="7"/>
</dbReference>
<evidence type="ECO:0000256" key="7">
    <source>
        <dbReference type="ARBA" id="ARBA00022771"/>
    </source>
</evidence>
<keyword evidence="7 13" id="KW-0863">Zinc-finger</keyword>
<evidence type="ECO:0000256" key="6">
    <source>
        <dbReference type="ARBA" id="ARBA00022737"/>
    </source>
</evidence>
<keyword evidence="9" id="KW-0805">Transcription regulation</keyword>
<dbReference type="GO" id="GO:0005634">
    <property type="term" value="C:nucleus"/>
    <property type="evidence" value="ECO:0007669"/>
    <property type="project" value="UniProtKB-SubCell"/>
</dbReference>
<feature type="domain" description="C2H2-type" evidence="15">
    <location>
        <begin position="463"/>
        <end position="490"/>
    </location>
</feature>
<dbReference type="PROSITE" id="PS50157">
    <property type="entry name" value="ZINC_FINGER_C2H2_2"/>
    <property type="match status" value="6"/>
</dbReference>
<evidence type="ECO:0000256" key="9">
    <source>
        <dbReference type="ARBA" id="ARBA00023015"/>
    </source>
</evidence>
<keyword evidence="11" id="KW-0804">Transcription</keyword>
<evidence type="ECO:0000313" key="16">
    <source>
        <dbReference type="EMBL" id="ELK34616.1"/>
    </source>
</evidence>
<sequence>ESHDALLEFGNNNLQILVHVTKEGVWKNPVLLKILSQQPVETEEVNKLIAEEGPFFLQMRIKHLLKSNCIPQATALSKLCVDSKEISNVSSFQQAYITCLCSILPNEDAIKEAQDAGLGVSILLCVRALQLRSAEDEEMKASVCKTIACLLPEDLEVRRACQLTEFLIEPSVDGFNMLEELYMQPDQKFDEENAPVPNSLRCELLLALKAHWPFDPEFWDWKTLKRHCHQLLGQEASDSDDDLSGYEMSINDTDVLESFLSDYEEGKEDKQYRRRDLTDQPKEKRDKKPTGSSERYQRWLQYKFFCLLCKRECIEARILHHSKMHMEDGIYTCPVCIKKFKRKEIFVPHVMEHVKMPPSRRDRSRKKLLLKGPQKGICPKSPSAALEQNQSSNEQAKGESHEYVTFSKLEDCHLQDRDLYPCPGTDCSRVFKQFKYLSVHLKAEHQNNDENAKHYLDMKNRREKCTYCRRHFMSAFHLREHEQVHCGPQPYMCVSIDCYARFGSVNELLNHKQKHDDLRYKCELNGCNIVFSDLGQLYHHEAQHFRDASYTCNFIGCKKFYYSKIEYQNHLLMHNVESSNEDVKKSVKLEEPATGEKPHLLDQTDKSHLPEDLFCTGSASSQIETAENLKENSDSNSSDQLSHSSLASMNEELIDTLDHSETMQDILLSHEKVCVSSNLKEKCPSVRVCFDGTKFTCGFDGCGSTYKNARGMQKHLRKVHPYHFKPKKTKDLFSLLLFVITLYKLYKKGSEFLEALLVNPEGTRLPMQDKSILLSLGLQEKILKQLQMVESKVKNLEGMIISQKPATKRDCSSEPYCSCSDCQSPLPTSGFTSTSEI</sequence>
<feature type="region of interest" description="Disordered" evidence="14">
    <location>
        <begin position="583"/>
        <end position="603"/>
    </location>
</feature>
<dbReference type="PANTHER" id="PTHR15507">
    <property type="entry name" value="ZINC FINGER PROTEIN RLF"/>
    <property type="match status" value="1"/>
</dbReference>
<gene>
    <name evidence="16" type="ORF">MDA_GLEAN10004245</name>
</gene>
<dbReference type="AlphaFoldDB" id="L5M8A9"/>
<evidence type="ECO:0000256" key="4">
    <source>
        <dbReference type="ARBA" id="ARBA00022553"/>
    </source>
</evidence>
<dbReference type="PANTHER" id="PTHR15507:SF18">
    <property type="entry name" value="ZINC FINGER PROTEIN RLF"/>
    <property type="match status" value="1"/>
</dbReference>
<dbReference type="InterPro" id="IPR052251">
    <property type="entry name" value="GH-ZnFinger_Regulators"/>
</dbReference>
<feature type="domain" description="C2H2-type" evidence="15">
    <location>
        <begin position="331"/>
        <end position="358"/>
    </location>
</feature>
<evidence type="ECO:0000259" key="15">
    <source>
        <dbReference type="PROSITE" id="PS50157"/>
    </source>
</evidence>
<organism evidence="16 17">
    <name type="scientific">Myotis davidii</name>
    <name type="common">David's myotis</name>
    <dbReference type="NCBI Taxonomy" id="225400"/>
    <lineage>
        <taxon>Eukaryota</taxon>
        <taxon>Metazoa</taxon>
        <taxon>Chordata</taxon>
        <taxon>Craniata</taxon>
        <taxon>Vertebrata</taxon>
        <taxon>Euteleostomi</taxon>
        <taxon>Mammalia</taxon>
        <taxon>Eutheria</taxon>
        <taxon>Laurasiatheria</taxon>
        <taxon>Chiroptera</taxon>
        <taxon>Yangochiroptera</taxon>
        <taxon>Vespertilionidae</taxon>
        <taxon>Myotis</taxon>
    </lineage>
</organism>
<dbReference type="GO" id="GO:0008270">
    <property type="term" value="F:zinc ion binding"/>
    <property type="evidence" value="ECO:0007669"/>
    <property type="project" value="UniProtKB-KW"/>
</dbReference>